<dbReference type="eggNOG" id="COG4972">
    <property type="taxonomic scope" value="Bacteria"/>
</dbReference>
<keyword evidence="1" id="KW-1133">Transmembrane helix</keyword>
<sequence>MPQEKILYIEHDRTLTYNNGTFVQSSVSDVKELFAGAVVPLALLTIYTLKLPNHLSEEEQKIHVEIQMFEEGKLNNNEEYVIDYIRHDLFSENSYLFEVFALSHAKAADYFSAALSQSKVIDLITPGFMVYESLYDTDSLPKQNDLFIYLGEDESYAAIYQDGTYIAHRSSESLTTLAVETGMDLGTFICNLAELGVIEERYPPDEYGKCSLIQDRFSHNVERLVHTINHKRGLFGLTDITHIYLDFQGNTIPGLETIFDAYDIHNVEVIPLSRPNNPPKELHNLLCAEYLSRHTGKKKLNLSPFGRKDVWYKRESGKFLALTAASLFIALCIPLALSWALADKVADKEKLAGKLVQTEQETAQLARTLNEQNKHFTQYQNEIHTLNEEIVLIQGTQETSDLITQMHLKRRQMLSDVTYELGRYRLGTLQIEQNGSKEMSVQVIAEYQKRNDIAKLMSALYARGYQNVETREIALDNNMYNAVVKVTR</sequence>
<dbReference type="KEGG" id="sku:Sulku_2237"/>
<dbReference type="RefSeq" id="WP_013461094.1">
    <property type="nucleotide sequence ID" value="NC_014762.1"/>
</dbReference>
<keyword evidence="1" id="KW-0472">Membrane</keyword>
<reference evidence="2 3" key="1">
    <citation type="journal article" date="2012" name="Stand. Genomic Sci.">
        <title>Complete genome sequence of the sulfur compounds oxidizing chemolithoautotroph Sulfuricurvum kujiense type strain (YK-1(T)).</title>
        <authorList>
            <person name="Han C."/>
            <person name="Kotsyurbenko O."/>
            <person name="Chertkov O."/>
            <person name="Held B."/>
            <person name="Lapidus A."/>
            <person name="Nolan M."/>
            <person name="Lucas S."/>
            <person name="Hammon N."/>
            <person name="Deshpande S."/>
            <person name="Cheng J.F."/>
            <person name="Tapia R."/>
            <person name="Goodwin L.A."/>
            <person name="Pitluck S."/>
            <person name="Liolios K."/>
            <person name="Pagani I."/>
            <person name="Ivanova N."/>
            <person name="Mavromatis K."/>
            <person name="Mikhailova N."/>
            <person name="Pati A."/>
            <person name="Chen A."/>
            <person name="Palaniappan K."/>
            <person name="Land M."/>
            <person name="Hauser L."/>
            <person name="Chang Y.J."/>
            <person name="Jeffries C.D."/>
            <person name="Brambilla E.M."/>
            <person name="Rohde M."/>
            <person name="Spring S."/>
            <person name="Sikorski J."/>
            <person name="Goker M."/>
            <person name="Woyke T."/>
            <person name="Bristow J."/>
            <person name="Eisen J.A."/>
            <person name="Markowitz V."/>
            <person name="Hugenholtz P."/>
            <person name="Kyrpides N.C."/>
            <person name="Klenk H.P."/>
            <person name="Detter J.C."/>
        </authorList>
    </citation>
    <scope>NUCLEOTIDE SEQUENCE [LARGE SCALE GENOMIC DNA]</scope>
    <source>
        <strain evidence="3">ATCC BAA-921 / DSM 16994 / JCM 11577 / YK-1</strain>
    </source>
</reference>
<evidence type="ECO:0000256" key="1">
    <source>
        <dbReference type="SAM" id="Phobius"/>
    </source>
</evidence>
<protein>
    <submittedName>
        <fullName evidence="2">Uncharacterized protein</fullName>
    </submittedName>
</protein>
<accession>E4TWQ1</accession>
<dbReference type="AlphaFoldDB" id="E4TWQ1"/>
<keyword evidence="1" id="KW-0812">Transmembrane</keyword>
<organism evidence="2 3">
    <name type="scientific">Sulfuricurvum kujiense (strain ATCC BAA-921 / DSM 16994 / JCM 11577 / YK-1)</name>
    <dbReference type="NCBI Taxonomy" id="709032"/>
    <lineage>
        <taxon>Bacteria</taxon>
        <taxon>Pseudomonadati</taxon>
        <taxon>Campylobacterota</taxon>
        <taxon>Epsilonproteobacteria</taxon>
        <taxon>Campylobacterales</taxon>
        <taxon>Sulfurimonadaceae</taxon>
        <taxon>Sulfuricurvum</taxon>
    </lineage>
</organism>
<dbReference type="EMBL" id="CP002355">
    <property type="protein sequence ID" value="ADR34897.1"/>
    <property type="molecule type" value="Genomic_DNA"/>
</dbReference>
<dbReference type="OrthoDB" id="5332890at2"/>
<keyword evidence="3" id="KW-1185">Reference proteome</keyword>
<name>E4TWQ1_SULKY</name>
<feature type="transmembrane region" description="Helical" evidence="1">
    <location>
        <begin position="319"/>
        <end position="341"/>
    </location>
</feature>
<proteinExistence type="predicted"/>
<gene>
    <name evidence="2" type="ordered locus">Sulku_2237</name>
</gene>
<evidence type="ECO:0000313" key="2">
    <source>
        <dbReference type="EMBL" id="ADR34897.1"/>
    </source>
</evidence>
<dbReference type="STRING" id="709032.Sulku_2237"/>
<dbReference type="Proteomes" id="UP000008721">
    <property type="component" value="Chromosome"/>
</dbReference>
<dbReference type="HOGENOM" id="CLU_559837_0_0_7"/>
<evidence type="ECO:0000313" key="3">
    <source>
        <dbReference type="Proteomes" id="UP000008721"/>
    </source>
</evidence>